<evidence type="ECO:0000256" key="2">
    <source>
        <dbReference type="ARBA" id="ARBA00022737"/>
    </source>
</evidence>
<dbReference type="Pfam" id="PF00037">
    <property type="entry name" value="Fer4"/>
    <property type="match status" value="1"/>
</dbReference>
<dbReference type="InterPro" id="IPR004496">
    <property type="entry name" value="NapF"/>
</dbReference>
<keyword evidence="1" id="KW-0411">Iron-sulfur</keyword>
<accession>A0A1W1C5W9</accession>
<dbReference type="GO" id="GO:0051539">
    <property type="term" value="F:4 iron, 4 sulfur cluster binding"/>
    <property type="evidence" value="ECO:0007669"/>
    <property type="project" value="UniProtKB-KW"/>
</dbReference>
<dbReference type="Gene3D" id="3.30.70.20">
    <property type="match status" value="2"/>
</dbReference>
<proteinExistence type="predicted"/>
<dbReference type="InterPro" id="IPR017900">
    <property type="entry name" value="4Fe4S_Fe_S_CS"/>
</dbReference>
<sequence>MKRRELFNSFTSSFTNRREVGESIIRPPYYAELEVFSLCKECEDKKCATVCDENIIIIMDDGTPKLDLTTPTGCTFCDECAEVCEADVLQVDKMRNIDALIEIDILKCLSWNQTMCFSCKEPCIDNAIDFLGMFRPTINQDRCTSCGFCVYRCPTNAIIITRK</sequence>
<dbReference type="SUPFAM" id="SSF54862">
    <property type="entry name" value="4Fe-4S ferredoxins"/>
    <property type="match status" value="1"/>
</dbReference>
<dbReference type="AlphaFoldDB" id="A0A1W1C5W9"/>
<dbReference type="InterPro" id="IPR017896">
    <property type="entry name" value="4Fe4S_Fe-S-bd"/>
</dbReference>
<name>A0A1W1C5W9_9ZZZZ</name>
<keyword evidence="2" id="KW-0677">Repeat</keyword>
<evidence type="ECO:0000256" key="1">
    <source>
        <dbReference type="ARBA" id="ARBA00022485"/>
    </source>
</evidence>
<dbReference type="PROSITE" id="PS00198">
    <property type="entry name" value="4FE4S_FER_1"/>
    <property type="match status" value="1"/>
</dbReference>
<keyword evidence="1" id="KW-0004">4Fe-4S</keyword>
<reference evidence="4" key="1">
    <citation type="submission" date="2016-10" db="EMBL/GenBank/DDBJ databases">
        <authorList>
            <person name="de Groot N.N."/>
        </authorList>
    </citation>
    <scope>NUCLEOTIDE SEQUENCE</scope>
</reference>
<gene>
    <name evidence="4" type="ORF">MNB_SV-12-50</name>
</gene>
<dbReference type="CDD" id="cd10564">
    <property type="entry name" value="NapF_like"/>
    <property type="match status" value="1"/>
</dbReference>
<protein>
    <submittedName>
        <fullName evidence="4">Ferredoxin-type protein NapF (Periplasmic nitrate reductase)</fullName>
    </submittedName>
</protein>
<evidence type="ECO:0000259" key="3">
    <source>
        <dbReference type="PROSITE" id="PS51379"/>
    </source>
</evidence>
<feature type="domain" description="4Fe-4S ferredoxin-type" evidence="3">
    <location>
        <begin position="62"/>
        <end position="94"/>
    </location>
</feature>
<dbReference type="EMBL" id="FPHE01000104">
    <property type="protein sequence ID" value="SFV61122.1"/>
    <property type="molecule type" value="Genomic_DNA"/>
</dbReference>
<keyword evidence="1" id="KW-0479">Metal-binding</keyword>
<evidence type="ECO:0000313" key="4">
    <source>
        <dbReference type="EMBL" id="SFV61122.1"/>
    </source>
</evidence>
<organism evidence="4">
    <name type="scientific">hydrothermal vent metagenome</name>
    <dbReference type="NCBI Taxonomy" id="652676"/>
    <lineage>
        <taxon>unclassified sequences</taxon>
        <taxon>metagenomes</taxon>
        <taxon>ecological metagenomes</taxon>
    </lineage>
</organism>
<dbReference type="PROSITE" id="PS51379">
    <property type="entry name" value="4FE4S_FER_2"/>
    <property type="match status" value="2"/>
</dbReference>
<keyword evidence="1" id="KW-0408">Iron</keyword>
<feature type="domain" description="4Fe-4S ferredoxin-type" evidence="3">
    <location>
        <begin position="134"/>
        <end position="163"/>
    </location>
</feature>